<comment type="caution">
    <text evidence="1">The sequence shown here is derived from an EMBL/GenBank/DDBJ whole genome shotgun (WGS) entry which is preliminary data.</text>
</comment>
<dbReference type="EMBL" id="CM023484">
    <property type="protein sequence ID" value="KAH6933621.1"/>
    <property type="molecule type" value="Genomic_DNA"/>
</dbReference>
<accession>A0ACB7SI38</accession>
<dbReference type="Proteomes" id="UP000821845">
    <property type="component" value="Chromosome 4"/>
</dbReference>
<organism evidence="1 2">
    <name type="scientific">Hyalomma asiaticum</name>
    <name type="common">Tick</name>
    <dbReference type="NCBI Taxonomy" id="266040"/>
    <lineage>
        <taxon>Eukaryota</taxon>
        <taxon>Metazoa</taxon>
        <taxon>Ecdysozoa</taxon>
        <taxon>Arthropoda</taxon>
        <taxon>Chelicerata</taxon>
        <taxon>Arachnida</taxon>
        <taxon>Acari</taxon>
        <taxon>Parasitiformes</taxon>
        <taxon>Ixodida</taxon>
        <taxon>Ixodoidea</taxon>
        <taxon>Ixodidae</taxon>
        <taxon>Hyalomminae</taxon>
        <taxon>Hyalomma</taxon>
    </lineage>
</organism>
<evidence type="ECO:0000313" key="1">
    <source>
        <dbReference type="EMBL" id="KAH6933621.1"/>
    </source>
</evidence>
<name>A0ACB7SI38_HYAAI</name>
<reference evidence="1" key="1">
    <citation type="submission" date="2020-05" db="EMBL/GenBank/DDBJ databases">
        <title>Large-scale comparative analyses of tick genomes elucidate their genetic diversity and vector capacities.</title>
        <authorList>
            <person name="Jia N."/>
            <person name="Wang J."/>
            <person name="Shi W."/>
            <person name="Du L."/>
            <person name="Sun Y."/>
            <person name="Zhan W."/>
            <person name="Jiang J."/>
            <person name="Wang Q."/>
            <person name="Zhang B."/>
            <person name="Ji P."/>
            <person name="Sakyi L.B."/>
            <person name="Cui X."/>
            <person name="Yuan T."/>
            <person name="Jiang B."/>
            <person name="Yang W."/>
            <person name="Lam T.T.-Y."/>
            <person name="Chang Q."/>
            <person name="Ding S."/>
            <person name="Wang X."/>
            <person name="Zhu J."/>
            <person name="Ruan X."/>
            <person name="Zhao L."/>
            <person name="Wei J."/>
            <person name="Que T."/>
            <person name="Du C."/>
            <person name="Cheng J."/>
            <person name="Dai P."/>
            <person name="Han X."/>
            <person name="Huang E."/>
            <person name="Gao Y."/>
            <person name="Liu J."/>
            <person name="Shao H."/>
            <person name="Ye R."/>
            <person name="Li L."/>
            <person name="Wei W."/>
            <person name="Wang X."/>
            <person name="Wang C."/>
            <person name="Yang T."/>
            <person name="Huo Q."/>
            <person name="Li W."/>
            <person name="Guo W."/>
            <person name="Chen H."/>
            <person name="Zhou L."/>
            <person name="Ni X."/>
            <person name="Tian J."/>
            <person name="Zhou Y."/>
            <person name="Sheng Y."/>
            <person name="Liu T."/>
            <person name="Pan Y."/>
            <person name="Xia L."/>
            <person name="Li J."/>
            <person name="Zhao F."/>
            <person name="Cao W."/>
        </authorList>
    </citation>
    <scope>NUCLEOTIDE SEQUENCE</scope>
    <source>
        <strain evidence="1">Hyas-2018</strain>
    </source>
</reference>
<evidence type="ECO:0000313" key="2">
    <source>
        <dbReference type="Proteomes" id="UP000821845"/>
    </source>
</evidence>
<gene>
    <name evidence="1" type="ORF">HPB50_016809</name>
</gene>
<proteinExistence type="predicted"/>
<sequence>MRRIRVTAARNGDDAVNTASGENRQRTQCEDVPPPRYKDSVPRTTRSHCVHAAVLCALTNKSYAHGTMECRLEASSDRLLLARLQTTGCSRRRDPPEDQ</sequence>
<protein>
    <submittedName>
        <fullName evidence="1">Uncharacterized protein</fullName>
    </submittedName>
</protein>
<keyword evidence="2" id="KW-1185">Reference proteome</keyword>